<feature type="signal peptide" evidence="4">
    <location>
        <begin position="1"/>
        <end position="24"/>
    </location>
</feature>
<protein>
    <submittedName>
        <fullName evidence="5">Dienelactone hydrolase</fullName>
    </submittedName>
</protein>
<evidence type="ECO:0000313" key="6">
    <source>
        <dbReference type="Proteomes" id="UP000744980"/>
    </source>
</evidence>
<dbReference type="AlphaFoldDB" id="A0AAW4FNR1"/>
<dbReference type="Gene3D" id="3.40.50.1820">
    <property type="entry name" value="alpha/beta hydrolase"/>
    <property type="match status" value="1"/>
</dbReference>
<dbReference type="Proteomes" id="UP000744980">
    <property type="component" value="Unassembled WGS sequence"/>
</dbReference>
<comment type="caution">
    <text evidence="5">The sequence shown here is derived from an EMBL/GenBank/DDBJ whole genome shotgun (WGS) entry which is preliminary data.</text>
</comment>
<evidence type="ECO:0000256" key="4">
    <source>
        <dbReference type="SAM" id="SignalP"/>
    </source>
</evidence>
<evidence type="ECO:0000313" key="5">
    <source>
        <dbReference type="EMBL" id="MBM3092885.1"/>
    </source>
</evidence>
<keyword evidence="3" id="KW-0443">Lipid metabolism</keyword>
<gene>
    <name evidence="5" type="ORF">GFB56_19065</name>
</gene>
<sequence length="331" mass="35960">MILFRPFFVLLFQVTLLISSAACASVGFQEVEVSDPLDRPIHTAIWYPSNEAPRLQALGDYTQTVAADGPVVGKRLPLVVLSHGTGGSAYGHHDTAFALAEAGFVVVALSHSGDNYADMRHYATRRQLTERPRHISLIIDYMLQTWPQRAAIHPDRVGIFGFSIGGFTSLVALGGKPELSGLIDQCVAFPQRWVCREFGGADSIARSFGAAPLDIVRDERLKAAFVAAPAMPALFLPDGLREVQKPVALWAAELDHIVPVEPDFAIVKSGLPVMPVSHIEPGAGHYSFLAPCTKSQLAALHEICTDTPGFDRAEFHARLNAAVVAFFRRNL</sequence>
<feature type="chain" id="PRO_5043867927" evidence="4">
    <location>
        <begin position="25"/>
        <end position="331"/>
    </location>
</feature>
<dbReference type="RefSeq" id="WP_057216594.1">
    <property type="nucleotide sequence ID" value="NZ_CP083374.1"/>
</dbReference>
<keyword evidence="2" id="KW-0442">Lipid degradation</keyword>
<reference evidence="5 6" key="1">
    <citation type="submission" date="2020-01" db="EMBL/GenBank/DDBJ databases">
        <title>Draft genome assembly of Ensifer adhaerens T173.</title>
        <authorList>
            <person name="Craig J.E."/>
            <person name="Stinchcombe J.R."/>
        </authorList>
    </citation>
    <scope>NUCLEOTIDE SEQUENCE [LARGE SCALE GENOMIC DNA]</scope>
    <source>
        <strain evidence="5 6">T173</strain>
    </source>
</reference>
<evidence type="ECO:0000256" key="1">
    <source>
        <dbReference type="ARBA" id="ARBA00022801"/>
    </source>
</evidence>
<dbReference type="SUPFAM" id="SSF53474">
    <property type="entry name" value="alpha/beta-Hydrolases"/>
    <property type="match status" value="1"/>
</dbReference>
<keyword evidence="4" id="KW-0732">Signal</keyword>
<dbReference type="GO" id="GO:0003847">
    <property type="term" value="F:1-alkyl-2-acetylglycerophosphocholine esterase activity"/>
    <property type="evidence" value="ECO:0007669"/>
    <property type="project" value="TreeGrafter"/>
</dbReference>
<dbReference type="Pfam" id="PF03403">
    <property type="entry name" value="PAF-AH_p_II"/>
    <property type="match status" value="1"/>
</dbReference>
<dbReference type="PANTHER" id="PTHR10272:SF0">
    <property type="entry name" value="PLATELET-ACTIVATING FACTOR ACETYLHYDROLASE"/>
    <property type="match status" value="1"/>
</dbReference>
<dbReference type="EMBL" id="WXFA01000012">
    <property type="protein sequence ID" value="MBM3092885.1"/>
    <property type="molecule type" value="Genomic_DNA"/>
</dbReference>
<keyword evidence="6" id="KW-1185">Reference proteome</keyword>
<keyword evidence="1 5" id="KW-0378">Hydrolase</keyword>
<dbReference type="InterPro" id="IPR029058">
    <property type="entry name" value="AB_hydrolase_fold"/>
</dbReference>
<dbReference type="PANTHER" id="PTHR10272">
    <property type="entry name" value="PLATELET-ACTIVATING FACTOR ACETYLHYDROLASE"/>
    <property type="match status" value="1"/>
</dbReference>
<organism evidence="5 6">
    <name type="scientific">Ensifer canadensis</name>
    <dbReference type="NCBI Taxonomy" id="555315"/>
    <lineage>
        <taxon>Bacteria</taxon>
        <taxon>Pseudomonadati</taxon>
        <taxon>Pseudomonadota</taxon>
        <taxon>Alphaproteobacteria</taxon>
        <taxon>Hyphomicrobiales</taxon>
        <taxon>Rhizobiaceae</taxon>
        <taxon>Sinorhizobium/Ensifer group</taxon>
        <taxon>Ensifer</taxon>
    </lineage>
</organism>
<dbReference type="PROSITE" id="PS51257">
    <property type="entry name" value="PROKAR_LIPOPROTEIN"/>
    <property type="match status" value="1"/>
</dbReference>
<evidence type="ECO:0000256" key="3">
    <source>
        <dbReference type="ARBA" id="ARBA00023098"/>
    </source>
</evidence>
<dbReference type="PIRSF" id="PIRSF031982">
    <property type="entry name" value="UCP031982_abhydr"/>
    <property type="match status" value="1"/>
</dbReference>
<dbReference type="GO" id="GO:0016042">
    <property type="term" value="P:lipid catabolic process"/>
    <property type="evidence" value="ECO:0007669"/>
    <property type="project" value="UniProtKB-KW"/>
</dbReference>
<name>A0AAW4FNR1_9HYPH</name>
<dbReference type="InterPro" id="IPR016986">
    <property type="entry name" value="UCP031982_abhydr"/>
</dbReference>
<accession>A0AAW4FNR1</accession>
<evidence type="ECO:0000256" key="2">
    <source>
        <dbReference type="ARBA" id="ARBA00022963"/>
    </source>
</evidence>
<proteinExistence type="predicted"/>